<dbReference type="EMBL" id="NRQW01000488">
    <property type="protein sequence ID" value="PLZ85994.1"/>
    <property type="molecule type" value="Genomic_DNA"/>
</dbReference>
<accession>A0A2N6JYI7</accession>
<dbReference type="Proteomes" id="UP000235036">
    <property type="component" value="Unassembled WGS sequence"/>
</dbReference>
<proteinExistence type="predicted"/>
<feature type="compositionally biased region" description="Basic residues" evidence="1">
    <location>
        <begin position="1"/>
        <end position="14"/>
    </location>
</feature>
<evidence type="ECO:0000313" key="2">
    <source>
        <dbReference type="EMBL" id="PLZ85994.1"/>
    </source>
</evidence>
<organism evidence="2 3">
    <name type="scientific">Fischerella muscicola CCMEE 5323</name>
    <dbReference type="NCBI Taxonomy" id="2019572"/>
    <lineage>
        <taxon>Bacteria</taxon>
        <taxon>Bacillati</taxon>
        <taxon>Cyanobacteriota</taxon>
        <taxon>Cyanophyceae</taxon>
        <taxon>Nostocales</taxon>
        <taxon>Hapalosiphonaceae</taxon>
        <taxon>Fischerella</taxon>
    </lineage>
</organism>
<dbReference type="AlphaFoldDB" id="A0A2N6JYI7"/>
<protein>
    <submittedName>
        <fullName evidence="2">Uncharacterized protein</fullName>
    </submittedName>
</protein>
<name>A0A2N6JYI7_FISMU</name>
<keyword evidence="3" id="KW-1185">Reference proteome</keyword>
<sequence>MNATRYKPHRRRGHRDKEEIYAPNQSRRANMVRLFVAAISNRQGIIQYVYLYQFEKRIQHMDYIRPHPNPPLAKGRVPLGGWGYLSQTLL</sequence>
<evidence type="ECO:0000256" key="1">
    <source>
        <dbReference type="SAM" id="MobiDB-lite"/>
    </source>
</evidence>
<evidence type="ECO:0000313" key="3">
    <source>
        <dbReference type="Proteomes" id="UP000235036"/>
    </source>
</evidence>
<comment type="caution">
    <text evidence="2">The sequence shown here is derived from an EMBL/GenBank/DDBJ whole genome shotgun (WGS) entry which is preliminary data.</text>
</comment>
<reference evidence="2 3" key="1">
    <citation type="submission" date="2017-08" db="EMBL/GenBank/DDBJ databases">
        <title>Genomes of Fischerella (Mastigocladus) sp. strains.</title>
        <authorList>
            <person name="Miller S.R."/>
        </authorList>
    </citation>
    <scope>NUCLEOTIDE SEQUENCE [LARGE SCALE GENOMIC DNA]</scope>
    <source>
        <strain evidence="2 3">CCMEE 5323</strain>
    </source>
</reference>
<feature type="region of interest" description="Disordered" evidence="1">
    <location>
        <begin position="1"/>
        <end position="24"/>
    </location>
</feature>
<gene>
    <name evidence="2" type="ORF">CEN44_21070</name>
</gene>